<dbReference type="FunFam" id="2.40.30.110:FF:000002">
    <property type="entry name" value="Aminomethyltransferase"/>
    <property type="match status" value="1"/>
</dbReference>
<comment type="caution">
    <text evidence="2">The sequence shown here is derived from an EMBL/GenBank/DDBJ whole genome shotgun (WGS) entry which is preliminary data.</text>
</comment>
<evidence type="ECO:0000313" key="2">
    <source>
        <dbReference type="EMBL" id="NXD32451.1"/>
    </source>
</evidence>
<dbReference type="Gene3D" id="2.40.30.110">
    <property type="entry name" value="Aminomethyltransferase beta-barrel domains"/>
    <property type="match status" value="1"/>
</dbReference>
<dbReference type="OrthoDB" id="10263536at2759"/>
<protein>
    <submittedName>
        <fullName evidence="2">GCST protein</fullName>
    </submittedName>
</protein>
<dbReference type="SUPFAM" id="SSF101790">
    <property type="entry name" value="Aminomethyltransferase beta-barrel domain"/>
    <property type="match status" value="1"/>
</dbReference>
<dbReference type="GO" id="GO:0005739">
    <property type="term" value="C:mitochondrion"/>
    <property type="evidence" value="ECO:0007669"/>
    <property type="project" value="TreeGrafter"/>
</dbReference>
<gene>
    <name evidence="2" type="primary">Amt_1</name>
    <name evidence="2" type="ORF">ELAFOR_R14662</name>
</gene>
<organism evidence="2 3">
    <name type="scientific">Elachura formosa</name>
    <name type="common">spotted wren-babbler</name>
    <dbReference type="NCBI Taxonomy" id="1463973"/>
    <lineage>
        <taxon>Eukaryota</taxon>
        <taxon>Metazoa</taxon>
        <taxon>Chordata</taxon>
        <taxon>Craniata</taxon>
        <taxon>Vertebrata</taxon>
        <taxon>Euteleostomi</taxon>
        <taxon>Archelosauria</taxon>
        <taxon>Archosauria</taxon>
        <taxon>Dinosauria</taxon>
        <taxon>Saurischia</taxon>
        <taxon>Theropoda</taxon>
        <taxon>Coelurosauria</taxon>
        <taxon>Aves</taxon>
        <taxon>Neognathae</taxon>
        <taxon>Neoaves</taxon>
        <taxon>Telluraves</taxon>
        <taxon>Australaves</taxon>
        <taxon>Passeriformes</taxon>
        <taxon>Elachuridae</taxon>
        <taxon>Elachura</taxon>
    </lineage>
</organism>
<proteinExistence type="predicted"/>
<dbReference type="PANTHER" id="PTHR43757:SF16">
    <property type="entry name" value="AMINOMETHYLTRANSFERASE, MITOCHONDRIAL"/>
    <property type="match status" value="1"/>
</dbReference>
<feature type="domain" description="Aminomethyltransferase C-terminal" evidence="1">
    <location>
        <begin position="19"/>
        <end position="96"/>
    </location>
</feature>
<feature type="non-terminal residue" evidence="2">
    <location>
        <position position="104"/>
    </location>
</feature>
<dbReference type="Pfam" id="PF08669">
    <property type="entry name" value="GCV_T_C"/>
    <property type="match status" value="1"/>
</dbReference>
<dbReference type="EMBL" id="WBNG01005539">
    <property type="protein sequence ID" value="NXD32451.1"/>
    <property type="molecule type" value="Genomic_DNA"/>
</dbReference>
<sequence>MDFPGAKIIVPQLKGEVQRRRVGLICEGAPVRAHSPILNTEGTVIGTVTSGCPSPSLKKNVAMGYVPFKYSRPGTQLLVEVRRKQQMTVVSKMPFVPTNYYTLK</sequence>
<accession>A0A851UXK2</accession>
<name>A0A851UXK2_9PASS</name>
<reference evidence="2" key="1">
    <citation type="submission" date="2019-09" db="EMBL/GenBank/DDBJ databases">
        <title>Bird 10,000 Genomes (B10K) Project - Family phase.</title>
        <authorList>
            <person name="Zhang G."/>
        </authorList>
    </citation>
    <scope>NUCLEOTIDE SEQUENCE</scope>
    <source>
        <strain evidence="2">B10K-IZCAS-20218</strain>
        <tissue evidence="2">Blood</tissue>
    </source>
</reference>
<feature type="non-terminal residue" evidence="2">
    <location>
        <position position="1"/>
    </location>
</feature>
<dbReference type="AlphaFoldDB" id="A0A851UXK2"/>
<dbReference type="InterPro" id="IPR028896">
    <property type="entry name" value="GcvT/YgfZ/DmdA"/>
</dbReference>
<evidence type="ECO:0000259" key="1">
    <source>
        <dbReference type="Pfam" id="PF08669"/>
    </source>
</evidence>
<dbReference type="InterPro" id="IPR013977">
    <property type="entry name" value="GcvT_C"/>
</dbReference>
<dbReference type="PANTHER" id="PTHR43757">
    <property type="entry name" value="AMINOMETHYLTRANSFERASE"/>
    <property type="match status" value="1"/>
</dbReference>
<dbReference type="Proteomes" id="UP000623542">
    <property type="component" value="Unassembled WGS sequence"/>
</dbReference>
<keyword evidence="3" id="KW-1185">Reference proteome</keyword>
<evidence type="ECO:0000313" key="3">
    <source>
        <dbReference type="Proteomes" id="UP000623542"/>
    </source>
</evidence>
<dbReference type="InterPro" id="IPR029043">
    <property type="entry name" value="GcvT/YgfZ_C"/>
</dbReference>